<organism evidence="1 2">
    <name type="scientific">Tupaia chinensis</name>
    <name type="common">Chinese tree shrew</name>
    <name type="synonym">Tupaia belangeri chinensis</name>
    <dbReference type="NCBI Taxonomy" id="246437"/>
    <lineage>
        <taxon>Eukaryota</taxon>
        <taxon>Metazoa</taxon>
        <taxon>Chordata</taxon>
        <taxon>Craniata</taxon>
        <taxon>Vertebrata</taxon>
        <taxon>Euteleostomi</taxon>
        <taxon>Mammalia</taxon>
        <taxon>Eutheria</taxon>
        <taxon>Euarchontoglires</taxon>
        <taxon>Scandentia</taxon>
        <taxon>Tupaiidae</taxon>
        <taxon>Tupaia</taxon>
    </lineage>
</organism>
<dbReference type="AlphaFoldDB" id="L9L0U1"/>
<keyword evidence="2" id="KW-1185">Reference proteome</keyword>
<evidence type="ECO:0000313" key="1">
    <source>
        <dbReference type="EMBL" id="ELW68563.1"/>
    </source>
</evidence>
<evidence type="ECO:0000313" key="2">
    <source>
        <dbReference type="Proteomes" id="UP000011518"/>
    </source>
</evidence>
<sequence>MWVEAHTPEVLVVEEGQQQSCICRYNSLMQREEENNARLSRCCSSEPGLNAAVTRAGLIPPRMPSASPTIATFTTTTIPRTITTITPTPNTATLLTVTNVNIAASAITTATTSTSSINAVTSISNTNLSLHRH</sequence>
<reference evidence="2" key="1">
    <citation type="submission" date="2012-07" db="EMBL/GenBank/DDBJ databases">
        <title>Genome of the Chinese tree shrew, a rising model animal genetically related to primates.</title>
        <authorList>
            <person name="Zhang G."/>
            <person name="Fan Y."/>
            <person name="Yao Y."/>
            <person name="Huang Z."/>
        </authorList>
    </citation>
    <scope>NUCLEOTIDE SEQUENCE [LARGE SCALE GENOMIC DNA]</scope>
</reference>
<proteinExistence type="predicted"/>
<dbReference type="InParanoid" id="L9L0U1"/>
<dbReference type="Proteomes" id="UP000011518">
    <property type="component" value="Unassembled WGS sequence"/>
</dbReference>
<accession>L9L0U1</accession>
<gene>
    <name evidence="1" type="ORF">TREES_T100008771</name>
</gene>
<dbReference type="EMBL" id="KB320563">
    <property type="protein sequence ID" value="ELW68563.1"/>
    <property type="molecule type" value="Genomic_DNA"/>
</dbReference>
<protein>
    <submittedName>
        <fullName evidence="1">Uncharacterized protein</fullName>
    </submittedName>
</protein>
<reference evidence="2" key="2">
    <citation type="journal article" date="2013" name="Nat. Commun.">
        <title>Genome of the Chinese tree shrew.</title>
        <authorList>
            <person name="Fan Y."/>
            <person name="Huang Z.Y."/>
            <person name="Cao C.C."/>
            <person name="Chen C.S."/>
            <person name="Chen Y.X."/>
            <person name="Fan D.D."/>
            <person name="He J."/>
            <person name="Hou H.L."/>
            <person name="Hu L."/>
            <person name="Hu X.T."/>
            <person name="Jiang X.T."/>
            <person name="Lai R."/>
            <person name="Lang Y.S."/>
            <person name="Liang B."/>
            <person name="Liao S.G."/>
            <person name="Mu D."/>
            <person name="Ma Y.Y."/>
            <person name="Niu Y.Y."/>
            <person name="Sun X.Q."/>
            <person name="Xia J.Q."/>
            <person name="Xiao J."/>
            <person name="Xiong Z.Q."/>
            <person name="Xu L."/>
            <person name="Yang L."/>
            <person name="Zhang Y."/>
            <person name="Zhao W."/>
            <person name="Zhao X.D."/>
            <person name="Zheng Y.T."/>
            <person name="Zhou J.M."/>
            <person name="Zhu Y.B."/>
            <person name="Zhang G.J."/>
            <person name="Wang J."/>
            <person name="Yao Y.G."/>
        </authorList>
    </citation>
    <scope>NUCLEOTIDE SEQUENCE [LARGE SCALE GENOMIC DNA]</scope>
</reference>
<name>L9L0U1_TUPCH</name>